<keyword evidence="1" id="KW-0175">Coiled coil</keyword>
<dbReference type="InterPro" id="IPR002559">
    <property type="entry name" value="Transposase_11"/>
</dbReference>
<dbReference type="AlphaFoldDB" id="A0A4R2RX67"/>
<evidence type="ECO:0000313" key="5">
    <source>
        <dbReference type="EMBL" id="TCP63725.1"/>
    </source>
</evidence>
<dbReference type="InterPro" id="IPR025457">
    <property type="entry name" value="DUF4277"/>
</dbReference>
<reference evidence="5 6" key="1">
    <citation type="submission" date="2019-03" db="EMBL/GenBank/DDBJ databases">
        <title>Genomic Encyclopedia of Type Strains, Phase IV (KMG-IV): sequencing the most valuable type-strain genomes for metagenomic binning, comparative biology and taxonomic classification.</title>
        <authorList>
            <person name="Goeker M."/>
        </authorList>
    </citation>
    <scope>NUCLEOTIDE SEQUENCE [LARGE SCALE GENOMIC DNA]</scope>
    <source>
        <strain evidence="5 6">DSM 11170</strain>
    </source>
</reference>
<dbReference type="Proteomes" id="UP000294813">
    <property type="component" value="Unassembled WGS sequence"/>
</dbReference>
<gene>
    <name evidence="5" type="ORF">EDD73_11669</name>
</gene>
<accession>A0A4R2RX67</accession>
<dbReference type="Pfam" id="PF14104">
    <property type="entry name" value="DUF4277"/>
    <property type="match status" value="1"/>
</dbReference>
<keyword evidence="6" id="KW-1185">Reference proteome</keyword>
<evidence type="ECO:0000313" key="6">
    <source>
        <dbReference type="Proteomes" id="UP000294813"/>
    </source>
</evidence>
<keyword evidence="2" id="KW-0472">Membrane</keyword>
<dbReference type="GO" id="GO:0004803">
    <property type="term" value="F:transposase activity"/>
    <property type="evidence" value="ECO:0007669"/>
    <property type="project" value="InterPro"/>
</dbReference>
<comment type="caution">
    <text evidence="5">The sequence shown here is derived from an EMBL/GenBank/DDBJ whole genome shotgun (WGS) entry which is preliminary data.</text>
</comment>
<protein>
    <submittedName>
        <fullName evidence="5">Transposase</fullName>
    </submittedName>
</protein>
<organism evidence="5 6">
    <name type="scientific">Heliophilum fasciatum</name>
    <dbReference type="NCBI Taxonomy" id="35700"/>
    <lineage>
        <taxon>Bacteria</taxon>
        <taxon>Bacillati</taxon>
        <taxon>Bacillota</taxon>
        <taxon>Clostridia</taxon>
        <taxon>Eubacteriales</taxon>
        <taxon>Heliobacteriaceae</taxon>
        <taxon>Heliophilum</taxon>
    </lineage>
</organism>
<dbReference type="EMBL" id="SLXT01000016">
    <property type="protein sequence ID" value="TCP63725.1"/>
    <property type="molecule type" value="Genomic_DNA"/>
</dbReference>
<dbReference type="OrthoDB" id="2078486at2"/>
<feature type="domain" description="Transposase IS4-like" evidence="3">
    <location>
        <begin position="164"/>
        <end position="472"/>
    </location>
</feature>
<dbReference type="PANTHER" id="PTHR34614">
    <property type="match status" value="1"/>
</dbReference>
<dbReference type="GO" id="GO:0003677">
    <property type="term" value="F:DNA binding"/>
    <property type="evidence" value="ECO:0007669"/>
    <property type="project" value="InterPro"/>
</dbReference>
<dbReference type="InterPro" id="IPR047654">
    <property type="entry name" value="IS1634_transpos"/>
</dbReference>
<sequence>MSRILHGICSKQLGPSALIAGFTRELALHSIINRHVRWDPDQWKRSPGLLVEAMMVNMLTSRTPLYRVETFFESMDTEALFGPGVCTEDFNDDAIGRMLDRLHEVNLDHLYCSVVLAAWEKHQFDRSAFHGDTTRILLTGEYSGAMEDPLKITYGYNAQGIRGAKQFSVGAVVNREGIPIMGSIHDGNQSDNTWNTELLAHYPAMITALGQSDAVYIADSKLVTPKNLRKMRKKGIRFISRFPNTYQLTKDLIVWAEKNATWSEPVAWSTRKGASIYRTQEITARFMNHRYRFVIVRPSQLDERQVKRLEKEAQAEKHQLEQACHALAKRTFACETDAQEECRLFARKHRGRFYSVHLTVASETKVLRKPGRPKAGVVYPTETVYRVDAAVSSRDVAAWEKACHQASSFVLITSLKQRKVHDAHEVLRLYKEQNAVEMRFRFLKNPTMFDGVFLKKPESIKALGYLFLLALLIFSLLELRVRRAVAERNRPLHLRYRKNIEKPTGLLILDTLKTLTVIYIQETPGRWIRYLPDDVDSIRSARISWI</sequence>
<evidence type="ECO:0000256" key="1">
    <source>
        <dbReference type="SAM" id="Coils"/>
    </source>
</evidence>
<feature type="coiled-coil region" evidence="1">
    <location>
        <begin position="299"/>
        <end position="330"/>
    </location>
</feature>
<dbReference type="PANTHER" id="PTHR34614:SF2">
    <property type="entry name" value="TRANSPOSASE IS4-LIKE DOMAIN-CONTAINING PROTEIN"/>
    <property type="match status" value="1"/>
</dbReference>
<dbReference type="NCBIfam" id="NF033559">
    <property type="entry name" value="transpos_IS1634"/>
    <property type="match status" value="1"/>
</dbReference>
<keyword evidence="2" id="KW-1133">Transmembrane helix</keyword>
<proteinExistence type="predicted"/>
<dbReference type="RefSeq" id="WP_131919561.1">
    <property type="nucleotide sequence ID" value="NZ_JAOQNU010000015.1"/>
</dbReference>
<keyword evidence="2" id="KW-0812">Transmembrane</keyword>
<dbReference type="GO" id="GO:0006313">
    <property type="term" value="P:DNA transposition"/>
    <property type="evidence" value="ECO:0007669"/>
    <property type="project" value="InterPro"/>
</dbReference>
<dbReference type="Pfam" id="PF01609">
    <property type="entry name" value="DDE_Tnp_1"/>
    <property type="match status" value="1"/>
</dbReference>
<dbReference type="SUPFAM" id="SSF53098">
    <property type="entry name" value="Ribonuclease H-like"/>
    <property type="match status" value="1"/>
</dbReference>
<feature type="transmembrane region" description="Helical" evidence="2">
    <location>
        <begin position="462"/>
        <end position="481"/>
    </location>
</feature>
<dbReference type="InterPro" id="IPR012337">
    <property type="entry name" value="RNaseH-like_sf"/>
</dbReference>
<evidence type="ECO:0000259" key="3">
    <source>
        <dbReference type="Pfam" id="PF01609"/>
    </source>
</evidence>
<evidence type="ECO:0000256" key="2">
    <source>
        <dbReference type="SAM" id="Phobius"/>
    </source>
</evidence>
<name>A0A4R2RX67_9FIRM</name>
<evidence type="ECO:0000259" key="4">
    <source>
        <dbReference type="Pfam" id="PF14104"/>
    </source>
</evidence>
<feature type="domain" description="DUF4277" evidence="4">
    <location>
        <begin position="11"/>
        <end position="115"/>
    </location>
</feature>